<dbReference type="PANTHER" id="PTHR43439:SF2">
    <property type="entry name" value="ENZYME, PUTATIVE (JCVI)-RELATED"/>
    <property type="match status" value="1"/>
</dbReference>
<dbReference type="PANTHER" id="PTHR43439">
    <property type="entry name" value="PHENYLACETATE-COENZYME A LIGASE"/>
    <property type="match status" value="1"/>
</dbReference>
<evidence type="ECO:0000313" key="4">
    <source>
        <dbReference type="EMBL" id="CZR51448.1"/>
    </source>
</evidence>
<dbReference type="InterPro" id="IPR020806">
    <property type="entry name" value="PKS_PP-bd"/>
</dbReference>
<dbReference type="InterPro" id="IPR009081">
    <property type="entry name" value="PP-bd_ACP"/>
</dbReference>
<dbReference type="InterPro" id="IPR036736">
    <property type="entry name" value="ACP-like_sf"/>
</dbReference>
<dbReference type="SUPFAM" id="SSF47336">
    <property type="entry name" value="ACP-like"/>
    <property type="match status" value="1"/>
</dbReference>
<dbReference type="Pfam" id="PF07993">
    <property type="entry name" value="NAD_binding_4"/>
    <property type="match status" value="1"/>
</dbReference>
<dbReference type="SUPFAM" id="SSF56801">
    <property type="entry name" value="Acetyl-CoA synthetase-like"/>
    <property type="match status" value="1"/>
</dbReference>
<reference evidence="4 5" key="1">
    <citation type="submission" date="2016-03" db="EMBL/GenBank/DDBJ databases">
        <authorList>
            <person name="Ploux O."/>
        </authorList>
    </citation>
    <scope>NUCLEOTIDE SEQUENCE [LARGE SCALE GENOMIC DNA]</scope>
    <source>
        <strain evidence="4 5">UAMH 11012</strain>
    </source>
</reference>
<dbReference type="Pfam" id="PF00501">
    <property type="entry name" value="AMP-binding"/>
    <property type="match status" value="1"/>
</dbReference>
<dbReference type="SUPFAM" id="SSF51735">
    <property type="entry name" value="NAD(P)-binding Rossmann-fold domains"/>
    <property type="match status" value="1"/>
</dbReference>
<protein>
    <submittedName>
        <fullName evidence="4">Related to NRPS-like enzyme</fullName>
    </submittedName>
</protein>
<dbReference type="InterPro" id="IPR000873">
    <property type="entry name" value="AMP-dep_synth/lig_dom"/>
</dbReference>
<dbReference type="InterPro" id="IPR013120">
    <property type="entry name" value="FAR_NAD-bd"/>
</dbReference>
<evidence type="ECO:0000256" key="2">
    <source>
        <dbReference type="ARBA" id="ARBA00022553"/>
    </source>
</evidence>
<evidence type="ECO:0000313" key="5">
    <source>
        <dbReference type="Proteomes" id="UP000184330"/>
    </source>
</evidence>
<dbReference type="Gene3D" id="3.40.50.12780">
    <property type="entry name" value="N-terminal domain of ligase-like"/>
    <property type="match status" value="1"/>
</dbReference>
<feature type="domain" description="Carrier" evidence="3">
    <location>
        <begin position="542"/>
        <end position="623"/>
    </location>
</feature>
<dbReference type="InterPro" id="IPR036291">
    <property type="entry name" value="NAD(P)-bd_dom_sf"/>
</dbReference>
<dbReference type="PROSITE" id="PS00455">
    <property type="entry name" value="AMP_BINDING"/>
    <property type="match status" value="1"/>
</dbReference>
<evidence type="ECO:0000259" key="3">
    <source>
        <dbReference type="PROSITE" id="PS50075"/>
    </source>
</evidence>
<gene>
    <name evidence="4" type="ORF">PAC_01324</name>
</gene>
<proteinExistence type="predicted"/>
<dbReference type="PROSITE" id="PS00012">
    <property type="entry name" value="PHOSPHOPANTETHEINE"/>
    <property type="match status" value="1"/>
</dbReference>
<dbReference type="AlphaFoldDB" id="A0A1L7WFB7"/>
<dbReference type="InterPro" id="IPR051414">
    <property type="entry name" value="Adenylate-forming_Reductase"/>
</dbReference>
<dbReference type="GO" id="GO:0031177">
    <property type="term" value="F:phosphopantetheine binding"/>
    <property type="evidence" value="ECO:0007669"/>
    <property type="project" value="InterPro"/>
</dbReference>
<keyword evidence="5" id="KW-1185">Reference proteome</keyword>
<name>A0A1L7WFB7_9HELO</name>
<dbReference type="Pfam" id="PF00550">
    <property type="entry name" value="PP-binding"/>
    <property type="match status" value="1"/>
</dbReference>
<dbReference type="EMBL" id="FJOG01000002">
    <property type="protein sequence ID" value="CZR51448.1"/>
    <property type="molecule type" value="Genomic_DNA"/>
</dbReference>
<dbReference type="InterPro" id="IPR006162">
    <property type="entry name" value="Ppantetheine_attach_site"/>
</dbReference>
<dbReference type="InterPro" id="IPR020845">
    <property type="entry name" value="AMP-binding_CS"/>
</dbReference>
<dbReference type="Gene3D" id="3.40.50.720">
    <property type="entry name" value="NAD(P)-binding Rossmann-like Domain"/>
    <property type="match status" value="1"/>
</dbReference>
<dbReference type="Gene3D" id="1.10.1200.10">
    <property type="entry name" value="ACP-like"/>
    <property type="match status" value="1"/>
</dbReference>
<dbReference type="OrthoDB" id="429813at2759"/>
<keyword evidence="2" id="KW-0597">Phosphoprotein</keyword>
<keyword evidence="1" id="KW-0596">Phosphopantetheine</keyword>
<organism evidence="4 5">
    <name type="scientific">Phialocephala subalpina</name>
    <dbReference type="NCBI Taxonomy" id="576137"/>
    <lineage>
        <taxon>Eukaryota</taxon>
        <taxon>Fungi</taxon>
        <taxon>Dikarya</taxon>
        <taxon>Ascomycota</taxon>
        <taxon>Pezizomycotina</taxon>
        <taxon>Leotiomycetes</taxon>
        <taxon>Helotiales</taxon>
        <taxon>Mollisiaceae</taxon>
        <taxon>Phialocephala</taxon>
        <taxon>Phialocephala fortinii species complex</taxon>
    </lineage>
</organism>
<evidence type="ECO:0000256" key="1">
    <source>
        <dbReference type="ARBA" id="ARBA00022450"/>
    </source>
</evidence>
<accession>A0A1L7WFB7</accession>
<dbReference type="InterPro" id="IPR042099">
    <property type="entry name" value="ANL_N_sf"/>
</dbReference>
<dbReference type="SMART" id="SM00823">
    <property type="entry name" value="PKS_PP"/>
    <property type="match status" value="1"/>
</dbReference>
<dbReference type="Proteomes" id="UP000184330">
    <property type="component" value="Unassembled WGS sequence"/>
</dbReference>
<dbReference type="Pfam" id="PF23562">
    <property type="entry name" value="AMP-binding_C_3"/>
    <property type="match status" value="1"/>
</dbReference>
<dbReference type="PROSITE" id="PS50075">
    <property type="entry name" value="CARRIER"/>
    <property type="match status" value="1"/>
</dbReference>
<dbReference type="STRING" id="576137.A0A1L7WFB7"/>
<sequence length="1047" mass="117971">MESEVRYGQRLVPQIIDESATHDPTRPVGMSAESADISKGFIKVTIGDVAKAIDFMAYWFEDNVGREKDFETWAVVFGGIKCSKKILLPSVRNSSANNVFLLEETFCKTVLCTESQERVAKELQKHIDVEVLVIPSWDEMLCSQPRSYAYTKSWDEARDDQIIVLHTSGSTGNPRPIPYTHAFLSFFDAIRTLPIVNGKKLHNVSTLELGHTDYFYMAFPLFHLFGLSFSMRSLLYDGVIVLGPSQTAQDTKIATDIMANVPCKAIALPPSLLEDMVKEFRADFEKNTSELLHVLYGGGPLAESTGNYLSRRVRDMCMIYGQTEIAMPPLLVPDPEDWQYFHFHPTHSGIELEPIHDEEDHYELVLNRKSPKEWWQPVFENFPHLEQWRTKDLFKKHPTKPGLWLFKGRKDDTIVLSNTEKFNPVSMETVIQGNSAVKGALVVGTGKFQCGLVIEPQVHEDNDELISQTWPTVEEANSQVPGHGQIDRELVTVSKAEKPFQRTGKGTVMRYFTTQSYAGEMDELCSAFDKQVCKDLPILQAPKSPTAVRQLLREILMRQLQDYNVADDADFFELGLDSLKIIQISRILQNALGSTPGPGRMTSRLLYEHPSISKLSSAIYKVLSNRDASLNGYARDAKRVAEMESLVDRYTSNVPPIPQKKVLHRTKAPLNVILTGSTGSLGSQILDQLLKDPMIGTIYCLDRSADANERFIERRLAQDKRINNPFSRIRWLQVDTSEPNFSLPDAKFNALLQDVDIIILNAWKVDFNHSLSSFSRQIQSVHKFANFSIISPRNPHLFFISSTSAVGNYFSVHPSQTKIPEAVTDNVAVAAPMGYGESKLVSERILDKIAEFAPKHTNFNILRVGQIAGLAQEQGTWNENEWFPSLLKTSRMLGKLPETLGMFDDVDWIPVDIAARVVTDVVHSSFEVLEEKGAGEGVRVYNLVNPSHVQFGSLVPAIKKRLGAGVEAVSFDTWVEALEELDRESEDVSQRYPALKILDFFQGLRRNGDMKSLEYVTNRSVGVSQTMRVMGPVTVEMTEKWMRGWGM</sequence>